<dbReference type="SUPFAM" id="SSF81995">
    <property type="entry name" value="beta-sandwich domain of Sec23/24"/>
    <property type="match status" value="1"/>
</dbReference>
<dbReference type="Pfam" id="PF04810">
    <property type="entry name" value="zf-Sec23_Sec24"/>
    <property type="match status" value="1"/>
</dbReference>
<feature type="compositionally biased region" description="Pro residues" evidence="1">
    <location>
        <begin position="190"/>
        <end position="215"/>
    </location>
</feature>
<feature type="domain" description="Sec23/Sec24 beta-sandwich" evidence="5">
    <location>
        <begin position="785"/>
        <end position="876"/>
    </location>
</feature>
<feature type="region of interest" description="Disordered" evidence="1">
    <location>
        <begin position="671"/>
        <end position="700"/>
    </location>
</feature>
<dbReference type="Gene3D" id="1.20.120.730">
    <property type="entry name" value="Sec23/Sec24 helical domain"/>
    <property type="match status" value="1"/>
</dbReference>
<dbReference type="SUPFAM" id="SSF81811">
    <property type="entry name" value="Helical domain of Sec23/24"/>
    <property type="match status" value="1"/>
</dbReference>
<dbReference type="AlphaFoldDB" id="A0A9N8I0H0"/>
<evidence type="ECO:0000313" key="7">
    <source>
        <dbReference type="Proteomes" id="UP001153069"/>
    </source>
</evidence>
<dbReference type="SUPFAM" id="SSF53300">
    <property type="entry name" value="vWA-like"/>
    <property type="match status" value="1"/>
</dbReference>
<evidence type="ECO:0000259" key="5">
    <source>
        <dbReference type="Pfam" id="PF08033"/>
    </source>
</evidence>
<dbReference type="SUPFAM" id="SSF82919">
    <property type="entry name" value="Zn-finger domain of Sec23/24"/>
    <property type="match status" value="1"/>
</dbReference>
<dbReference type="GO" id="GO:0030127">
    <property type="term" value="C:COPII vesicle coat"/>
    <property type="evidence" value="ECO:0007669"/>
    <property type="project" value="InterPro"/>
</dbReference>
<dbReference type="PANTHER" id="PTHR13803:SF4">
    <property type="entry name" value="SECRETORY 24CD, ISOFORM C"/>
    <property type="match status" value="1"/>
</dbReference>
<dbReference type="InterPro" id="IPR050550">
    <property type="entry name" value="SEC23_SEC24_subfamily"/>
</dbReference>
<evidence type="ECO:0000259" key="2">
    <source>
        <dbReference type="Pfam" id="PF00626"/>
    </source>
</evidence>
<dbReference type="GO" id="GO:0070971">
    <property type="term" value="C:endoplasmic reticulum exit site"/>
    <property type="evidence" value="ECO:0007669"/>
    <property type="project" value="TreeGrafter"/>
</dbReference>
<dbReference type="InterPro" id="IPR036174">
    <property type="entry name" value="Znf_Sec23_Sec24_sf"/>
</dbReference>
<dbReference type="Pfam" id="PF08033">
    <property type="entry name" value="Sec23_BS"/>
    <property type="match status" value="1"/>
</dbReference>
<dbReference type="GO" id="GO:0000149">
    <property type="term" value="F:SNARE binding"/>
    <property type="evidence" value="ECO:0007669"/>
    <property type="project" value="TreeGrafter"/>
</dbReference>
<name>A0A9N8I0H0_9STRA</name>
<dbReference type="InterPro" id="IPR036465">
    <property type="entry name" value="vWFA_dom_sf"/>
</dbReference>
<dbReference type="Pfam" id="PF04815">
    <property type="entry name" value="Sec23_helical"/>
    <property type="match status" value="1"/>
</dbReference>
<feature type="domain" description="Zinc finger Sec23/Sec24-type" evidence="3">
    <location>
        <begin position="420"/>
        <end position="450"/>
    </location>
</feature>
<dbReference type="InterPro" id="IPR006900">
    <property type="entry name" value="Sec23/24_helical_dom"/>
</dbReference>
<feature type="compositionally biased region" description="Pro residues" evidence="1">
    <location>
        <begin position="99"/>
        <end position="139"/>
    </location>
</feature>
<feature type="domain" description="Sec23/Sec24 helical" evidence="4">
    <location>
        <begin position="894"/>
        <end position="978"/>
    </location>
</feature>
<feature type="compositionally biased region" description="Polar residues" evidence="1">
    <location>
        <begin position="33"/>
        <end position="50"/>
    </location>
</feature>
<comment type="caution">
    <text evidence="6">The sequence shown here is derived from an EMBL/GenBank/DDBJ whole genome shotgun (WGS) entry which is preliminary data.</text>
</comment>
<dbReference type="InterPro" id="IPR036175">
    <property type="entry name" value="Sec23/24_helical_dom_sf"/>
</dbReference>
<feature type="compositionally biased region" description="Pro residues" evidence="1">
    <location>
        <begin position="252"/>
        <end position="276"/>
    </location>
</feature>
<dbReference type="GO" id="GO:0006886">
    <property type="term" value="P:intracellular protein transport"/>
    <property type="evidence" value="ECO:0007669"/>
    <property type="project" value="InterPro"/>
</dbReference>
<proteinExistence type="predicted"/>
<evidence type="ECO:0000313" key="6">
    <source>
        <dbReference type="EMBL" id="CAB9529978.1"/>
    </source>
</evidence>
<feature type="compositionally biased region" description="Low complexity" evidence="1">
    <location>
        <begin position="140"/>
        <end position="155"/>
    </location>
</feature>
<feature type="compositionally biased region" description="Low complexity" evidence="1">
    <location>
        <begin position="237"/>
        <end position="251"/>
    </location>
</feature>
<evidence type="ECO:0000256" key="1">
    <source>
        <dbReference type="SAM" id="MobiDB-lite"/>
    </source>
</evidence>
<feature type="region of interest" description="Disordered" evidence="1">
    <location>
        <begin position="1"/>
        <end position="333"/>
    </location>
</feature>
<feature type="domain" description="Gelsolin-like" evidence="2">
    <location>
        <begin position="1056"/>
        <end position="1092"/>
    </location>
</feature>
<dbReference type="Proteomes" id="UP001153069">
    <property type="component" value="Unassembled WGS sequence"/>
</dbReference>
<gene>
    <name evidence="6" type="ORF">SEMRO_2694_G334870.1</name>
</gene>
<protein>
    <submittedName>
        <fullName evidence="6">Transport protein SEC24</fullName>
    </submittedName>
</protein>
<dbReference type="SUPFAM" id="SSF82754">
    <property type="entry name" value="C-terminal, gelsolin-like domain of Sec23/24"/>
    <property type="match status" value="1"/>
</dbReference>
<dbReference type="InterPro" id="IPR012990">
    <property type="entry name" value="Beta-sandwich_Sec23_24"/>
</dbReference>
<dbReference type="InterPro" id="IPR007123">
    <property type="entry name" value="Gelsolin-like_dom"/>
</dbReference>
<organism evidence="6 7">
    <name type="scientific">Seminavis robusta</name>
    <dbReference type="NCBI Taxonomy" id="568900"/>
    <lineage>
        <taxon>Eukaryota</taxon>
        <taxon>Sar</taxon>
        <taxon>Stramenopiles</taxon>
        <taxon>Ochrophyta</taxon>
        <taxon>Bacillariophyta</taxon>
        <taxon>Bacillariophyceae</taxon>
        <taxon>Bacillariophycidae</taxon>
        <taxon>Naviculales</taxon>
        <taxon>Naviculaceae</taxon>
        <taxon>Seminavis</taxon>
    </lineage>
</organism>
<reference evidence="6" key="1">
    <citation type="submission" date="2020-06" db="EMBL/GenBank/DDBJ databases">
        <authorList>
            <consortium name="Plant Systems Biology data submission"/>
        </authorList>
    </citation>
    <scope>NUCLEOTIDE SEQUENCE</scope>
    <source>
        <strain evidence="6">D6</strain>
    </source>
</reference>
<sequence>MSFPPPPPPPRPPSNPYPPPPGSNHFPPPPNSAPFQSSTPNAQSLHNGMNNLHIAPPGSAYPPQQHHHHQHQVQQQSYPGPPSQPRPAPPMTPMRQPRFNPPAPSTAPPSQFAPPTPTARPPPPPPNQNFGRPPPPPPNQNFSATPANGMMQTPGRGPPPPSPQIMQQSASPYPGAPAPGYPTQQMRPPNQAPPPPRPPPMPGNASMRPPPPPSPYNNAVPPVGYNQGAPHQSFQQTPAYPATPGAPGNRYPAPPPPRPPGPSPMPPRQPQPPLPQDQPKIDPSQIPRPPLFTRPNDNGPLPIFSPKAAAGQSNRLGPPPPADSRYFVNDDGNASPQLIRSNFYTVPMDRPTWHKIGQVDMGVICSPMALPGQEFVPTMGPQPEDDSNAAASCNRRAPLDPQRVSFIPGVPGKGNAFMPPPRCRSCGAYVNPYWDMNTNTCNFCGTRNAIGETNFDVVCLQKGTVDIAVDGPYITRPAPVQPVFLYALDLTCQHVEEYVVLLEQIGIDLGRHFQQQAALQELWQVQQQNGGNQPSSAGLFQQRPRIGVCFVASFGIVVVTPNGPQGMAQTLIMTDVTEEPFCHLPLQEWTFDLSTPEGVDKWTQFVQETLLEGELVKSLKKQAGKKNSFGLDGYELSCGGAAMAFCADALAQTGGRATWISSRRPNFGAGFVRPRSSAGQSRKQPPVTDAAPLQDLPPKTDNAQDDKAAAFYRQLQATCAKSRAVLDIIITSNPQHVAHQCLDLSTQGEICRATCGKLTWIVAPGMAWKEPLVEELRRPLLCFQGWDAVFKVRCSAGLQVKEFLSSPGTEMDAGGLAASPELDLSCVTPQTNIAVVFEHKIGGIPKKSPFVFIQSALLYTTLSGQRRVRVSTLALRPSVNVPDIFLSCDFTSFTTLFLRRAVARLRELAKGKTVKDLNELYKEGREDMLERIIKVLVSYRQNTNAINSPRGQLILPEKLQLLPLFGMCLLKSPMLRPSIGRRLGPAVVITPTNDERAHYAFLSTIVGPASVFLLVHPNVFSVGKPMLEGVGDWVNPPGADSAMSEISQASYHSFVRLPPTINASMTSILDDGIYLVDNGLVIYLFFGKDVPREARDELYHLPISVSLSAANQTLTDYGKRVRRVVWQLRSFSSVGTSGSRADVRPVFPPIIPCQAGNSNELQFEQDLMYWMVDDPNGGEKDYTDFLCKLHRLIREKIEPSKK</sequence>
<evidence type="ECO:0000259" key="3">
    <source>
        <dbReference type="Pfam" id="PF04810"/>
    </source>
</evidence>
<keyword evidence="7" id="KW-1185">Reference proteome</keyword>
<feature type="compositionally biased region" description="Pro residues" evidence="1">
    <location>
        <begin position="79"/>
        <end position="92"/>
    </location>
</feature>
<dbReference type="InterPro" id="IPR029006">
    <property type="entry name" value="ADF-H/Gelsolin-like_dom_sf"/>
</dbReference>
<dbReference type="Gene3D" id="3.40.50.410">
    <property type="entry name" value="von Willebrand factor, type A domain"/>
    <property type="match status" value="1"/>
</dbReference>
<dbReference type="Gene3D" id="3.40.20.10">
    <property type="entry name" value="Severin"/>
    <property type="match status" value="1"/>
</dbReference>
<dbReference type="EMBL" id="CAICTM010002692">
    <property type="protein sequence ID" value="CAB9529978.1"/>
    <property type="molecule type" value="Genomic_DNA"/>
</dbReference>
<dbReference type="OrthoDB" id="49016at2759"/>
<dbReference type="InterPro" id="IPR036180">
    <property type="entry name" value="Gelsolin-like_dom_sf"/>
</dbReference>
<dbReference type="Gene3D" id="2.30.30.380">
    <property type="entry name" value="Zn-finger domain of Sec23/24"/>
    <property type="match status" value="1"/>
</dbReference>
<dbReference type="GO" id="GO:0008270">
    <property type="term" value="F:zinc ion binding"/>
    <property type="evidence" value="ECO:0007669"/>
    <property type="project" value="InterPro"/>
</dbReference>
<feature type="compositionally biased region" description="Low complexity" evidence="1">
    <location>
        <begin position="164"/>
        <end position="173"/>
    </location>
</feature>
<accession>A0A9N8I0H0</accession>
<dbReference type="Pfam" id="PF00626">
    <property type="entry name" value="Gelsolin"/>
    <property type="match status" value="1"/>
</dbReference>
<evidence type="ECO:0000259" key="4">
    <source>
        <dbReference type="Pfam" id="PF04815"/>
    </source>
</evidence>
<dbReference type="InterPro" id="IPR006895">
    <property type="entry name" value="Znf_Sec23_Sec24"/>
</dbReference>
<feature type="compositionally biased region" description="Pro residues" evidence="1">
    <location>
        <begin position="1"/>
        <end position="32"/>
    </location>
</feature>
<dbReference type="PANTHER" id="PTHR13803">
    <property type="entry name" value="SEC24-RELATED PROTEIN"/>
    <property type="match status" value="1"/>
</dbReference>
<dbReference type="Gene3D" id="2.60.40.1670">
    <property type="entry name" value="beta-sandwich domain of Sec23/24"/>
    <property type="match status" value="1"/>
</dbReference>
<dbReference type="GO" id="GO:0090110">
    <property type="term" value="P:COPII-coated vesicle cargo loading"/>
    <property type="evidence" value="ECO:0007669"/>
    <property type="project" value="TreeGrafter"/>
</dbReference>